<name>A0AAV6ZCI8_ENGPU</name>
<accession>A0AAV6ZCI8</accession>
<dbReference type="Pfam" id="PF07686">
    <property type="entry name" value="V-set"/>
    <property type="match status" value="1"/>
</dbReference>
<comment type="caution">
    <text evidence="5">The sequence shown here is derived from an EMBL/GenBank/DDBJ whole genome shotgun (WGS) entry which is preliminary data.</text>
</comment>
<dbReference type="GO" id="GO:0002376">
    <property type="term" value="P:immune system process"/>
    <property type="evidence" value="ECO:0007669"/>
    <property type="project" value="UniProtKB-KW"/>
</dbReference>
<dbReference type="InterPro" id="IPR036179">
    <property type="entry name" value="Ig-like_dom_sf"/>
</dbReference>
<dbReference type="Gene3D" id="2.60.40.10">
    <property type="entry name" value="Immunoglobulins"/>
    <property type="match status" value="1"/>
</dbReference>
<dbReference type="InterPro" id="IPR007110">
    <property type="entry name" value="Ig-like_dom"/>
</dbReference>
<keyword evidence="1 3" id="KW-0732">Signal</keyword>
<dbReference type="SMART" id="SM00406">
    <property type="entry name" value="IGv"/>
    <property type="match status" value="1"/>
</dbReference>
<feature type="domain" description="Ig-like" evidence="4">
    <location>
        <begin position="18"/>
        <end position="112"/>
    </location>
</feature>
<feature type="chain" id="PRO_5043440009" description="Ig-like domain-containing protein" evidence="3">
    <location>
        <begin position="18"/>
        <end position="130"/>
    </location>
</feature>
<dbReference type="SUPFAM" id="SSF48726">
    <property type="entry name" value="Immunoglobulin"/>
    <property type="match status" value="1"/>
</dbReference>
<dbReference type="GO" id="GO:0007166">
    <property type="term" value="P:cell surface receptor signaling pathway"/>
    <property type="evidence" value="ECO:0007669"/>
    <property type="project" value="TreeGrafter"/>
</dbReference>
<evidence type="ECO:0000313" key="5">
    <source>
        <dbReference type="EMBL" id="KAG8547197.1"/>
    </source>
</evidence>
<dbReference type="PANTHER" id="PTHR23268">
    <property type="entry name" value="T-CELL RECEPTOR BETA CHAIN"/>
    <property type="match status" value="1"/>
</dbReference>
<reference evidence="5" key="1">
    <citation type="thesis" date="2020" institute="ProQuest LLC" country="789 East Eisenhower Parkway, Ann Arbor, MI, USA">
        <title>Comparative Genomics and Chromosome Evolution.</title>
        <authorList>
            <person name="Mudd A.B."/>
        </authorList>
    </citation>
    <scope>NUCLEOTIDE SEQUENCE</scope>
    <source>
        <strain evidence="5">237g6f4</strain>
        <tissue evidence="5">Blood</tissue>
    </source>
</reference>
<dbReference type="PROSITE" id="PS50835">
    <property type="entry name" value="IG_LIKE"/>
    <property type="match status" value="1"/>
</dbReference>
<keyword evidence="6" id="KW-1185">Reference proteome</keyword>
<keyword evidence="2" id="KW-0391">Immunity</keyword>
<dbReference type="Proteomes" id="UP000824782">
    <property type="component" value="Unassembled WGS sequence"/>
</dbReference>
<dbReference type="EMBL" id="WNYA01000799">
    <property type="protein sequence ID" value="KAG8547197.1"/>
    <property type="molecule type" value="Genomic_DNA"/>
</dbReference>
<sequence length="130" mass="14993">MRQLFLTLLLNIITCLGQEMTVTQDKKFVVTHQGSSISLYCEYSGTTATYRVFWYQHKPGKGLELMGYSVAEKDQTMENKFSVSWRMERSEAKKASLQCDKLTSDESAVYFCAFLKRCYTMDTITTTDDE</sequence>
<protein>
    <recommendedName>
        <fullName evidence="4">Ig-like domain-containing protein</fullName>
    </recommendedName>
</protein>
<evidence type="ECO:0000256" key="1">
    <source>
        <dbReference type="ARBA" id="ARBA00022729"/>
    </source>
</evidence>
<dbReference type="InterPro" id="IPR013783">
    <property type="entry name" value="Ig-like_fold"/>
</dbReference>
<gene>
    <name evidence="5" type="ORF">GDO81_028849</name>
</gene>
<dbReference type="AlphaFoldDB" id="A0AAV6ZCI8"/>
<organism evidence="5 6">
    <name type="scientific">Engystomops pustulosus</name>
    <name type="common">Tungara frog</name>
    <name type="synonym">Physalaemus pustulosus</name>
    <dbReference type="NCBI Taxonomy" id="76066"/>
    <lineage>
        <taxon>Eukaryota</taxon>
        <taxon>Metazoa</taxon>
        <taxon>Chordata</taxon>
        <taxon>Craniata</taxon>
        <taxon>Vertebrata</taxon>
        <taxon>Euteleostomi</taxon>
        <taxon>Amphibia</taxon>
        <taxon>Batrachia</taxon>
        <taxon>Anura</taxon>
        <taxon>Neobatrachia</taxon>
        <taxon>Hyloidea</taxon>
        <taxon>Leptodactylidae</taxon>
        <taxon>Leiuperinae</taxon>
        <taxon>Engystomops</taxon>
    </lineage>
</organism>
<dbReference type="CDD" id="cd00099">
    <property type="entry name" value="IgV"/>
    <property type="match status" value="1"/>
</dbReference>
<evidence type="ECO:0000256" key="3">
    <source>
        <dbReference type="SAM" id="SignalP"/>
    </source>
</evidence>
<dbReference type="GO" id="GO:0005886">
    <property type="term" value="C:plasma membrane"/>
    <property type="evidence" value="ECO:0007669"/>
    <property type="project" value="TreeGrafter"/>
</dbReference>
<evidence type="ECO:0000313" key="6">
    <source>
        <dbReference type="Proteomes" id="UP000824782"/>
    </source>
</evidence>
<feature type="signal peptide" evidence="3">
    <location>
        <begin position="1"/>
        <end position="17"/>
    </location>
</feature>
<evidence type="ECO:0000259" key="4">
    <source>
        <dbReference type="PROSITE" id="PS50835"/>
    </source>
</evidence>
<dbReference type="InterPro" id="IPR013106">
    <property type="entry name" value="Ig_V-set"/>
</dbReference>
<evidence type="ECO:0000256" key="2">
    <source>
        <dbReference type="ARBA" id="ARBA00022859"/>
    </source>
</evidence>
<dbReference type="InterPro" id="IPR050413">
    <property type="entry name" value="TCR_beta_variable"/>
</dbReference>
<proteinExistence type="predicted"/>